<accession>A0A369JG74</accession>
<reference evidence="1" key="1">
    <citation type="submission" date="2018-04" db="EMBL/GenBank/DDBJ databases">
        <title>Whole genome sequencing of Hypsizygus marmoreus.</title>
        <authorList>
            <person name="Choi I.-G."/>
            <person name="Min B."/>
            <person name="Kim J.-G."/>
            <person name="Kim S."/>
            <person name="Oh Y.-L."/>
            <person name="Kong W.-S."/>
            <person name="Park H."/>
            <person name="Jeong J."/>
            <person name="Song E.-S."/>
        </authorList>
    </citation>
    <scope>NUCLEOTIDE SEQUENCE [LARGE SCALE GENOMIC DNA]</scope>
    <source>
        <strain evidence="1">51987-8</strain>
    </source>
</reference>
<dbReference type="AlphaFoldDB" id="A0A369JG74"/>
<evidence type="ECO:0000313" key="1">
    <source>
        <dbReference type="EMBL" id="RDB21171.1"/>
    </source>
</evidence>
<sequence length="103" mass="11709">MHQLSTITSSYLFRKIQKLLPKLGRCTPKLSLVENPKSAVPIDANVLIFARGDFEPGINGKYKMMHLPNIIPAVQARVFRTHDLRELPPCSDHRVEGWMVPTM</sequence>
<organism evidence="1 2">
    <name type="scientific">Hypsizygus marmoreus</name>
    <name type="common">White beech mushroom</name>
    <name type="synonym">Agaricus marmoreus</name>
    <dbReference type="NCBI Taxonomy" id="39966"/>
    <lineage>
        <taxon>Eukaryota</taxon>
        <taxon>Fungi</taxon>
        <taxon>Dikarya</taxon>
        <taxon>Basidiomycota</taxon>
        <taxon>Agaricomycotina</taxon>
        <taxon>Agaricomycetes</taxon>
        <taxon>Agaricomycetidae</taxon>
        <taxon>Agaricales</taxon>
        <taxon>Tricholomatineae</taxon>
        <taxon>Lyophyllaceae</taxon>
        <taxon>Hypsizygus</taxon>
    </lineage>
</organism>
<keyword evidence="2" id="KW-1185">Reference proteome</keyword>
<protein>
    <submittedName>
        <fullName evidence="1">Uncharacterized protein</fullName>
    </submittedName>
</protein>
<dbReference type="Proteomes" id="UP000076154">
    <property type="component" value="Unassembled WGS sequence"/>
</dbReference>
<evidence type="ECO:0000313" key="2">
    <source>
        <dbReference type="Proteomes" id="UP000076154"/>
    </source>
</evidence>
<dbReference type="InParanoid" id="A0A369JG74"/>
<dbReference type="EMBL" id="LUEZ02000055">
    <property type="protein sequence ID" value="RDB21171.1"/>
    <property type="molecule type" value="Genomic_DNA"/>
</dbReference>
<gene>
    <name evidence="1" type="ORF">Hypma_011449</name>
</gene>
<name>A0A369JG74_HYPMA</name>
<comment type="caution">
    <text evidence="1">The sequence shown here is derived from an EMBL/GenBank/DDBJ whole genome shotgun (WGS) entry which is preliminary data.</text>
</comment>
<proteinExistence type="predicted"/>